<accession>A0ABR7DLQ5</accession>
<name>A0ABR7DLQ5_9BACT</name>
<comment type="caution">
    <text evidence="3">The sequence shown here is derived from an EMBL/GenBank/DDBJ whole genome shotgun (WGS) entry which is preliminary data.</text>
</comment>
<dbReference type="Proteomes" id="UP000651475">
    <property type="component" value="Unassembled WGS sequence"/>
</dbReference>
<feature type="chain" id="PRO_5045165062" description="DUF6383 domain-containing protein" evidence="1">
    <location>
        <begin position="23"/>
        <end position="1045"/>
    </location>
</feature>
<evidence type="ECO:0000313" key="4">
    <source>
        <dbReference type="Proteomes" id="UP000651475"/>
    </source>
</evidence>
<evidence type="ECO:0000259" key="2">
    <source>
        <dbReference type="Pfam" id="PF19910"/>
    </source>
</evidence>
<dbReference type="RefSeq" id="WP_186928504.1">
    <property type="nucleotide sequence ID" value="NZ_JACOOJ010000003.1"/>
</dbReference>
<protein>
    <recommendedName>
        <fullName evidence="2">DUF6383 domain-containing protein</fullName>
    </recommendedName>
</protein>
<dbReference type="Pfam" id="PF19910">
    <property type="entry name" value="DUF6383"/>
    <property type="match status" value="1"/>
</dbReference>
<reference evidence="3 4" key="1">
    <citation type="submission" date="2020-08" db="EMBL/GenBank/DDBJ databases">
        <title>Genome public.</title>
        <authorList>
            <person name="Liu C."/>
            <person name="Sun Q."/>
        </authorList>
    </citation>
    <scope>NUCLEOTIDE SEQUENCE [LARGE SCALE GENOMIC DNA]</scope>
    <source>
        <strain evidence="3 4">NSJ-79</strain>
    </source>
</reference>
<feature type="signal peptide" evidence="1">
    <location>
        <begin position="1"/>
        <end position="22"/>
    </location>
</feature>
<gene>
    <name evidence="3" type="ORF">H8S65_03120</name>
</gene>
<dbReference type="InterPro" id="IPR045963">
    <property type="entry name" value="DUF6383"/>
</dbReference>
<proteinExistence type="predicted"/>
<organism evidence="3 4">
    <name type="scientific">Parabacteroides hominis</name>
    <dbReference type="NCBI Taxonomy" id="2763057"/>
    <lineage>
        <taxon>Bacteria</taxon>
        <taxon>Pseudomonadati</taxon>
        <taxon>Bacteroidota</taxon>
        <taxon>Bacteroidia</taxon>
        <taxon>Bacteroidales</taxon>
        <taxon>Tannerellaceae</taxon>
        <taxon>Parabacteroides</taxon>
    </lineage>
</organism>
<keyword evidence="4" id="KW-1185">Reference proteome</keyword>
<sequence>MNKRFSTLLAAALVAGGLSANAADVKTHAERFQSVVPAEAVTMDEAQEGYYYHLGDANNYLGFVVTDDATFLRSYPIAQGDELYVNSMDSALWEPTITIANNAKSFKFTNKFNGEVLAVKFDAKDNTAVWVDAETEGAVSSFTFDNENHLICYSGTKKYALKVEAGKKAQFVEWKDADKSTYGTVKLFTPEQKLQSAKDLNAISNGSFKLKVLDVVTDKSADFLNGSELIAYDAKYGSMEKGVYLQIKNATKANTRDAGEGQQLAKDGKTALKNKHVFLVVDTVFNSGTAFNDSIGGRGLQIASDTITCQWEGNGASVDQTKSDLYDAGKYIVTKLPDATKKLSLDEGADLQVAKGRFAANYRFYIYKNVAKVGVEGFTVKVDSIPSIITKNSKYGTRGATDYYQGAVQDSVGYFAIARTGTGNPGLFTIVDSTTLSKGVTDTYATLSTADGKLATLEKGVYSIQVKGGNVIAAALIANNPDATDPAFVGLTKASELVPATQFAIEGRNGRYSVVNRENGASPFDQAKVYIYATSTAGEYTVSAKDKITNATKTYVITKLDVDTDNEYLGYKHFTKDEIANYIIKLKFNTAFGGDNLYVVKGANDRLAVADIDAADPIEFSLRPAATDTTDAGGKVTDKTVKYGDNTLERTAYHLHAVNDDATVLTYDPQSQVFKMVALDKSDDKKNDGKVGYAKKDSISMPVLFRLTVDNQYQLLLADTAYYDPKTVGSKLAANEPSHVAYYKVDSLRMGQLNVAGSGASVIMSDLNAVPAGYFTLELPDDAAFVDPIKATPSHNRIASARNTTLAISMNDSKQGVLKAETELKADAFVESDFSMFIDTANMDNQKGEKPLFYILTTRGLDAEAVADGQAMYMASKDGSSVEFIKAKQFGEAGRDSLLVYATKANEQDAKLKLSDNYATFAFASTSTKGEYKIQNVKNQKYLAQTNGILNLAGISPYSGLAFTVDAVEAPTANEGVEVSEVTVIAGEGQVTIAGAAGKKVVISNILGQVVANTVLTSDNAVIAAPQGVVVVAVEGEEAVKAIVK</sequence>
<keyword evidence="1" id="KW-0732">Signal</keyword>
<feature type="domain" description="DUF6383" evidence="2">
    <location>
        <begin position="971"/>
        <end position="1044"/>
    </location>
</feature>
<dbReference type="EMBL" id="JACOOJ010000003">
    <property type="protein sequence ID" value="MBC5631773.1"/>
    <property type="molecule type" value="Genomic_DNA"/>
</dbReference>
<evidence type="ECO:0000256" key="1">
    <source>
        <dbReference type="SAM" id="SignalP"/>
    </source>
</evidence>
<evidence type="ECO:0000313" key="3">
    <source>
        <dbReference type="EMBL" id="MBC5631773.1"/>
    </source>
</evidence>